<feature type="compositionally biased region" description="Polar residues" evidence="1">
    <location>
        <begin position="257"/>
        <end position="269"/>
    </location>
</feature>
<feature type="compositionally biased region" description="Acidic residues" evidence="1">
    <location>
        <begin position="238"/>
        <end position="247"/>
    </location>
</feature>
<evidence type="ECO:0000313" key="2">
    <source>
        <dbReference type="EMBL" id="PKK90792.1"/>
    </source>
</evidence>
<feature type="region of interest" description="Disordered" evidence="1">
    <location>
        <begin position="209"/>
        <end position="273"/>
    </location>
</feature>
<dbReference type="EMBL" id="PGXC01000004">
    <property type="protein sequence ID" value="PKK90792.1"/>
    <property type="molecule type" value="Genomic_DNA"/>
</dbReference>
<organism evidence="2 3">
    <name type="scientific">Candidatus Wallbacteria bacterium HGW-Wallbacteria-1</name>
    <dbReference type="NCBI Taxonomy" id="2013854"/>
    <lineage>
        <taxon>Bacteria</taxon>
        <taxon>Candidatus Walliibacteriota</taxon>
    </lineage>
</organism>
<dbReference type="Pfam" id="PF13646">
    <property type="entry name" value="HEAT_2"/>
    <property type="match status" value="1"/>
</dbReference>
<evidence type="ECO:0000256" key="1">
    <source>
        <dbReference type="SAM" id="MobiDB-lite"/>
    </source>
</evidence>
<comment type="caution">
    <text evidence="2">The sequence shown here is derived from an EMBL/GenBank/DDBJ whole genome shotgun (WGS) entry which is preliminary data.</text>
</comment>
<protein>
    <recommendedName>
        <fullName evidence="4">HEAT repeat domain-containing protein</fullName>
    </recommendedName>
</protein>
<dbReference type="InterPro" id="IPR011989">
    <property type="entry name" value="ARM-like"/>
</dbReference>
<feature type="compositionally biased region" description="Low complexity" evidence="1">
    <location>
        <begin position="70"/>
        <end position="79"/>
    </location>
</feature>
<feature type="compositionally biased region" description="Polar residues" evidence="1">
    <location>
        <begin position="371"/>
        <end position="381"/>
    </location>
</feature>
<dbReference type="AlphaFoldDB" id="A0A2N1PR95"/>
<evidence type="ECO:0000313" key="3">
    <source>
        <dbReference type="Proteomes" id="UP000233256"/>
    </source>
</evidence>
<feature type="region of interest" description="Disordered" evidence="1">
    <location>
        <begin position="64"/>
        <end position="118"/>
    </location>
</feature>
<name>A0A2N1PR95_9BACT</name>
<reference evidence="2 3" key="1">
    <citation type="journal article" date="2017" name="ISME J.">
        <title>Potential for microbial H2 and metal transformations associated with novel bacteria and archaea in deep terrestrial subsurface sediments.</title>
        <authorList>
            <person name="Hernsdorf A.W."/>
            <person name="Amano Y."/>
            <person name="Miyakawa K."/>
            <person name="Ise K."/>
            <person name="Suzuki Y."/>
            <person name="Anantharaman K."/>
            <person name="Probst A."/>
            <person name="Burstein D."/>
            <person name="Thomas B.C."/>
            <person name="Banfield J.F."/>
        </authorList>
    </citation>
    <scope>NUCLEOTIDE SEQUENCE [LARGE SCALE GENOMIC DNA]</scope>
    <source>
        <strain evidence="2">HGW-Wallbacteria-1</strain>
    </source>
</reference>
<gene>
    <name evidence="2" type="ORF">CVV64_07900</name>
</gene>
<proteinExistence type="predicted"/>
<feature type="compositionally biased region" description="Acidic residues" evidence="1">
    <location>
        <begin position="326"/>
        <end position="348"/>
    </location>
</feature>
<evidence type="ECO:0008006" key="4">
    <source>
        <dbReference type="Google" id="ProtNLM"/>
    </source>
</evidence>
<sequence length="432" mass="45769">MNPEVSLLLEQLESDDTRSVRVALERLGRLGDPEALPMLREMLSHPDDMVSFFAKRAISKIEAASGTVQVSPSVSTPASTPAPTPAPAPVSASEPAQLPTNLQPKPQPALQSSESASAESVNLPLAQIPVISQTPSVAPILNKPSAPVPVQRVTVENLDVASLIQDDLDNPFERLLETGPWDMQSGDDLLDGIMDGGADDSAVEIVDDDVSGGSSVSVIPERAQPSGPRRRQIYDPWAGEESDDDVTEVSSSVPDSKNYSDSEQNSLKSGSVADLSGDAVFDMISDSGSNVPEIEILSDSPDDDGIYDISSSAGSDLTGLIGSGDESADEDYYSAESEIDETGEDVSEGDSNQSVFGIPTQGPFAELVKTDSAQQIIGNDSESSRPRPAPVENSSSGMPEWWKPEGETQNDDDADYSGKPYVPSYGRGRRKD</sequence>
<dbReference type="InterPro" id="IPR016024">
    <property type="entry name" value="ARM-type_fold"/>
</dbReference>
<accession>A0A2N1PR95</accession>
<dbReference type="Gene3D" id="1.25.10.10">
    <property type="entry name" value="Leucine-rich Repeat Variant"/>
    <property type="match status" value="1"/>
</dbReference>
<dbReference type="SUPFAM" id="SSF48371">
    <property type="entry name" value="ARM repeat"/>
    <property type="match status" value="1"/>
</dbReference>
<feature type="region of interest" description="Disordered" evidence="1">
    <location>
        <begin position="298"/>
        <end position="432"/>
    </location>
</feature>
<dbReference type="Proteomes" id="UP000233256">
    <property type="component" value="Unassembled WGS sequence"/>
</dbReference>